<evidence type="ECO:0000259" key="1">
    <source>
        <dbReference type="PROSITE" id="PS51186"/>
    </source>
</evidence>
<dbReference type="AlphaFoldDB" id="A0A327KKH1"/>
<gene>
    <name evidence="2" type="ORF">CH338_12155</name>
</gene>
<dbReference type="RefSeq" id="WP_111357438.1">
    <property type="nucleotide sequence ID" value="NZ_NHSK01000057.1"/>
</dbReference>
<evidence type="ECO:0000313" key="3">
    <source>
        <dbReference type="Proteomes" id="UP000248863"/>
    </source>
</evidence>
<reference evidence="2 3" key="1">
    <citation type="submission" date="2017-07" db="EMBL/GenBank/DDBJ databases">
        <title>Draft Genome Sequences of Select Purple Nonsulfur Bacteria.</title>
        <authorList>
            <person name="Lasarre B."/>
            <person name="Mckinlay J.B."/>
        </authorList>
    </citation>
    <scope>NUCLEOTIDE SEQUENCE [LARGE SCALE GENOMIC DNA]</scope>
    <source>
        <strain evidence="2 3">DSM 11907</strain>
    </source>
</reference>
<dbReference type="InterPro" id="IPR016181">
    <property type="entry name" value="Acyl_CoA_acyltransferase"/>
</dbReference>
<organism evidence="2 3">
    <name type="scientific">Rhodoplanes elegans</name>
    <dbReference type="NCBI Taxonomy" id="29408"/>
    <lineage>
        <taxon>Bacteria</taxon>
        <taxon>Pseudomonadati</taxon>
        <taxon>Pseudomonadota</taxon>
        <taxon>Alphaproteobacteria</taxon>
        <taxon>Hyphomicrobiales</taxon>
        <taxon>Nitrobacteraceae</taxon>
        <taxon>Rhodoplanes</taxon>
    </lineage>
</organism>
<dbReference type="EMBL" id="NPEU01000117">
    <property type="protein sequence ID" value="RAI38596.1"/>
    <property type="molecule type" value="Genomic_DNA"/>
</dbReference>
<dbReference type="GO" id="GO:0016747">
    <property type="term" value="F:acyltransferase activity, transferring groups other than amino-acyl groups"/>
    <property type="evidence" value="ECO:0007669"/>
    <property type="project" value="InterPro"/>
</dbReference>
<dbReference type="Pfam" id="PF13508">
    <property type="entry name" value="Acetyltransf_7"/>
    <property type="match status" value="1"/>
</dbReference>
<dbReference type="OrthoDB" id="5197788at2"/>
<evidence type="ECO:0000313" key="2">
    <source>
        <dbReference type="EMBL" id="RAI38596.1"/>
    </source>
</evidence>
<dbReference type="InterPro" id="IPR000182">
    <property type="entry name" value="GNAT_dom"/>
</dbReference>
<dbReference type="PROSITE" id="PS51186">
    <property type="entry name" value="GNAT"/>
    <property type="match status" value="1"/>
</dbReference>
<keyword evidence="3" id="KW-1185">Reference proteome</keyword>
<comment type="caution">
    <text evidence="2">The sequence shown here is derived from an EMBL/GenBank/DDBJ whole genome shotgun (WGS) entry which is preliminary data.</text>
</comment>
<dbReference type="Gene3D" id="3.40.630.30">
    <property type="match status" value="1"/>
</dbReference>
<dbReference type="Proteomes" id="UP000248863">
    <property type="component" value="Unassembled WGS sequence"/>
</dbReference>
<name>A0A327KKH1_9BRAD</name>
<proteinExistence type="predicted"/>
<dbReference type="SUPFAM" id="SSF55729">
    <property type="entry name" value="Acyl-CoA N-acyltransferases (Nat)"/>
    <property type="match status" value="1"/>
</dbReference>
<dbReference type="CDD" id="cd04301">
    <property type="entry name" value="NAT_SF"/>
    <property type="match status" value="1"/>
</dbReference>
<sequence>MNAGHPKLLWLPLAPFERDGLKTALKGAGLPHDDVAAPGRYFWRFEENDVPVGFGGIEVHGDDGLLRIVTLPVLRHRGLGGAIAEALEGETVALGCRALWVAAGGEAAFFAERGYVPVLPTAIPAAIAERLSSGADTPMMKRVG</sequence>
<feature type="domain" description="N-acetyltransferase" evidence="1">
    <location>
        <begin position="1"/>
        <end position="144"/>
    </location>
</feature>
<accession>A0A327KKH1</accession>
<protein>
    <recommendedName>
        <fullName evidence="1">N-acetyltransferase domain-containing protein</fullName>
    </recommendedName>
</protein>